<evidence type="ECO:0000256" key="5">
    <source>
        <dbReference type="ARBA" id="ARBA00022741"/>
    </source>
</evidence>
<protein>
    <recommendedName>
        <fullName evidence="13">ATP-dependent RNA helicase DHX33</fullName>
        <ecNumber evidence="4">3.6.4.13</ecNumber>
    </recommendedName>
    <alternativeName>
        <fullName evidence="14">DEAH box protein 33</fullName>
    </alternativeName>
</protein>
<dbReference type="GO" id="GO:0003725">
    <property type="term" value="F:double-stranded RNA binding"/>
    <property type="evidence" value="ECO:0007669"/>
    <property type="project" value="UniProtKB-ARBA"/>
</dbReference>
<dbReference type="GO" id="GO:0005524">
    <property type="term" value="F:ATP binding"/>
    <property type="evidence" value="ECO:0007669"/>
    <property type="project" value="UniProtKB-KW"/>
</dbReference>
<dbReference type="Gene3D" id="1.20.120.1080">
    <property type="match status" value="1"/>
</dbReference>
<proteinExistence type="inferred from homology"/>
<accession>A0A3B4V1Q6</accession>
<dbReference type="InterPro" id="IPR027417">
    <property type="entry name" value="P-loop_NTPase"/>
</dbReference>
<dbReference type="Pfam" id="PF21010">
    <property type="entry name" value="HA2_C"/>
    <property type="match status" value="1"/>
</dbReference>
<keyword evidence="6" id="KW-0378">Hydrolase</keyword>
<dbReference type="InterPro" id="IPR001650">
    <property type="entry name" value="Helicase_C-like"/>
</dbReference>
<evidence type="ECO:0000256" key="3">
    <source>
        <dbReference type="ARBA" id="ARBA00008792"/>
    </source>
</evidence>
<dbReference type="SMART" id="SM00487">
    <property type="entry name" value="DEXDc"/>
    <property type="match status" value="1"/>
</dbReference>
<dbReference type="GO" id="GO:0003724">
    <property type="term" value="F:RNA helicase activity"/>
    <property type="evidence" value="ECO:0007669"/>
    <property type="project" value="UniProtKB-EC"/>
</dbReference>
<evidence type="ECO:0000256" key="13">
    <source>
        <dbReference type="ARBA" id="ARBA00071560"/>
    </source>
</evidence>
<evidence type="ECO:0000313" key="18">
    <source>
        <dbReference type="Proteomes" id="UP000261420"/>
    </source>
</evidence>
<keyword evidence="18" id="KW-1185">Reference proteome</keyword>
<sequence>MPHDPAPPPAKKFKPGSVFFRLDKNKPGMLLPRKGNATTPIEVQRKQLPIYQAKPQLLNQLRQLHSAILIGETGSGKTTQIPQYLYEAGIGRQGIVAITQPRRVAAISLAGRVAEEKRTQLGKLVGYTVRFEDVTSPETKLKFMTDGMLLREAIGDPLLLRYTVVVLDEAHERTVHTDVLFGVVKTAQRRRRELNKIPLKVIVMSATMDVDLFSEYFNKSPVLYLEGRQHPIQIYYTKQPQSDYLQAALVSVFQIHQEAPPSHDILVFMTGQEEIEALARTCRDIAKHLPDGCGPMVVIPLYASLPPAQQLRVFQPAPKGSRKVILSTNIAETSVTISGIKYIIDTGMVKAKRFNPDSGLEVLAVQRVSKAQAWQRAGRAGREDSGSCYRLYTEQEFDNLIPMTVPEIQRCNLAGVMLQLMALGIPDVMNFDFMSRPSPEAVRSAVDHLELLGAVERKEGQVFLTALGKKMASFPLEPRYAKTILLSPDYSCSEEILSIVSLLSVDTVLYNPPARREEVLAARKKFSSSEGDHMTLLNIYRAFKKVSGNKEWCRENFVNSRNMGLVKEVQAQLKEICLKLNLKLESCGAETGNVRRCLAHGMFVNAAELQPDGSYLALHTHQPVAIHPSSVLFQAKPAYVVFNELLHTSRCYMRDLCLVDADWLLDAAPEYFGRKLHPTKS</sequence>
<dbReference type="PANTHER" id="PTHR18934">
    <property type="entry name" value="ATP-DEPENDENT RNA HELICASE"/>
    <property type="match status" value="1"/>
</dbReference>
<evidence type="ECO:0000256" key="1">
    <source>
        <dbReference type="ARBA" id="ARBA00004110"/>
    </source>
</evidence>
<dbReference type="Ensembl" id="ENSSDUT00000024959.1">
    <property type="protein sequence ID" value="ENSSDUP00000024502.1"/>
    <property type="gene ID" value="ENSSDUG00000017798.1"/>
</dbReference>
<evidence type="ECO:0000256" key="7">
    <source>
        <dbReference type="ARBA" id="ARBA00022806"/>
    </source>
</evidence>
<comment type="function">
    <text evidence="12">Implicated in nucleolar organization, ribosome biogenesis, protein synthesis and cytoplasmic dsRNA sensing. Stimulates RNA polymerase I transcription of the 47S precursor rRNA. Associates with ribosomal DNA (rDNA) loci where it is involved in POLR1A recruitment. In the cytoplasm, promotes elongation-competent 80S ribosome assembly at the late stage of mRNA translation initiation. Senses cytosolic dsRNA mediating NLRP3 inflammasome formation in macrophages and type I interferon production in myeloid dendritic cells. Required for NLRP3 activation induced by viral dsRNA and bacterial RNA. In dendritic cells, required for induction of type I interferon production induced by cytoplasmic dsRNA via the activation of MAPK and NF-kappa-B signaling pathways.</text>
</comment>
<dbReference type="FunFam" id="1.20.120.1080:FF:000037">
    <property type="entry name" value="ATP-dependent RNA helicase DHX33"/>
    <property type="match status" value="1"/>
</dbReference>
<dbReference type="CDD" id="cd18791">
    <property type="entry name" value="SF2_C_RHA"/>
    <property type="match status" value="1"/>
</dbReference>
<evidence type="ECO:0000256" key="11">
    <source>
        <dbReference type="ARBA" id="ARBA00047984"/>
    </source>
</evidence>
<evidence type="ECO:0000256" key="9">
    <source>
        <dbReference type="ARBA" id="ARBA00023233"/>
    </source>
</evidence>
<dbReference type="Proteomes" id="UP000261420">
    <property type="component" value="Unplaced"/>
</dbReference>
<keyword evidence="9" id="KW-0963">Cytoplasm</keyword>
<evidence type="ECO:0000256" key="14">
    <source>
        <dbReference type="ARBA" id="ARBA00083359"/>
    </source>
</evidence>
<dbReference type="STRING" id="41447.ENSSDUP00000024502"/>
<evidence type="ECO:0000313" key="17">
    <source>
        <dbReference type="Ensembl" id="ENSSDUP00000024502.1"/>
    </source>
</evidence>
<comment type="similarity">
    <text evidence="3">Belongs to the DEAD box helicase family. DEAH subfamily.</text>
</comment>
<dbReference type="PROSITE" id="PS51192">
    <property type="entry name" value="HELICASE_ATP_BIND_1"/>
    <property type="match status" value="1"/>
</dbReference>
<dbReference type="CTD" id="56919"/>
<keyword evidence="7" id="KW-0347">Helicase</keyword>
<comment type="catalytic activity">
    <reaction evidence="11">
        <text>ATP + H2O = ADP + phosphate + H(+)</text>
        <dbReference type="Rhea" id="RHEA:13065"/>
        <dbReference type="ChEBI" id="CHEBI:15377"/>
        <dbReference type="ChEBI" id="CHEBI:15378"/>
        <dbReference type="ChEBI" id="CHEBI:30616"/>
        <dbReference type="ChEBI" id="CHEBI:43474"/>
        <dbReference type="ChEBI" id="CHEBI:456216"/>
        <dbReference type="EC" id="3.6.4.13"/>
    </reaction>
</comment>
<organism evidence="17 18">
    <name type="scientific">Seriola dumerili</name>
    <name type="common">Greater amberjack</name>
    <name type="synonym">Caranx dumerili</name>
    <dbReference type="NCBI Taxonomy" id="41447"/>
    <lineage>
        <taxon>Eukaryota</taxon>
        <taxon>Metazoa</taxon>
        <taxon>Chordata</taxon>
        <taxon>Craniata</taxon>
        <taxon>Vertebrata</taxon>
        <taxon>Euteleostomi</taxon>
        <taxon>Actinopterygii</taxon>
        <taxon>Neopterygii</taxon>
        <taxon>Teleostei</taxon>
        <taxon>Neoteleostei</taxon>
        <taxon>Acanthomorphata</taxon>
        <taxon>Carangaria</taxon>
        <taxon>Carangiformes</taxon>
        <taxon>Carangidae</taxon>
        <taxon>Seriola</taxon>
    </lineage>
</organism>
<dbReference type="InterPro" id="IPR011709">
    <property type="entry name" value="DEAD-box_helicase_OB_fold"/>
</dbReference>
<dbReference type="GO" id="GO:0045943">
    <property type="term" value="P:positive regulation of transcription by RNA polymerase I"/>
    <property type="evidence" value="ECO:0007669"/>
    <property type="project" value="UniProtKB-ARBA"/>
</dbReference>
<keyword evidence="9" id="KW-1271">Inflammasome</keyword>
<dbReference type="InterPro" id="IPR007502">
    <property type="entry name" value="Helicase-assoc_dom"/>
</dbReference>
<dbReference type="GO" id="GO:0000182">
    <property type="term" value="F:rDNA binding"/>
    <property type="evidence" value="ECO:0007669"/>
    <property type="project" value="UniProtKB-ARBA"/>
</dbReference>
<dbReference type="AlphaFoldDB" id="A0A3B4V1Q6"/>
<dbReference type="GO" id="GO:0016787">
    <property type="term" value="F:hydrolase activity"/>
    <property type="evidence" value="ECO:0007669"/>
    <property type="project" value="UniProtKB-KW"/>
</dbReference>
<dbReference type="CDD" id="cd17978">
    <property type="entry name" value="DEXHc_DHX33"/>
    <property type="match status" value="1"/>
</dbReference>
<comment type="subcellular location">
    <subcellularLocation>
        <location evidence="1">Inflammasome</location>
    </subcellularLocation>
    <subcellularLocation>
        <location evidence="2">Nucleus</location>
        <location evidence="2">Nucleolus</location>
    </subcellularLocation>
</comment>
<dbReference type="PROSITE" id="PS51194">
    <property type="entry name" value="HELICASE_CTER"/>
    <property type="match status" value="1"/>
</dbReference>
<dbReference type="GO" id="GO:0061702">
    <property type="term" value="C:canonical inflammasome complex"/>
    <property type="evidence" value="ECO:0007669"/>
    <property type="project" value="UniProtKB-SubCell"/>
</dbReference>
<dbReference type="SUPFAM" id="SSF52540">
    <property type="entry name" value="P-loop containing nucleoside triphosphate hydrolases"/>
    <property type="match status" value="1"/>
</dbReference>
<dbReference type="FunFam" id="3.40.50.300:FF:000145">
    <property type="entry name" value="probable ATP-dependent RNA helicase DHX40"/>
    <property type="match status" value="1"/>
</dbReference>
<dbReference type="SMART" id="SM00490">
    <property type="entry name" value="HELICc"/>
    <property type="match status" value="1"/>
</dbReference>
<evidence type="ECO:0000256" key="12">
    <source>
        <dbReference type="ARBA" id="ARBA00056853"/>
    </source>
</evidence>
<dbReference type="Gene3D" id="3.40.50.300">
    <property type="entry name" value="P-loop containing nucleotide triphosphate hydrolases"/>
    <property type="match status" value="2"/>
</dbReference>
<dbReference type="OMA" id="CHENFLH"/>
<keyword evidence="5" id="KW-0547">Nucleotide-binding</keyword>
<evidence type="ECO:0000259" key="16">
    <source>
        <dbReference type="PROSITE" id="PS51194"/>
    </source>
</evidence>
<dbReference type="EC" id="3.6.4.13" evidence="4"/>
<dbReference type="InterPro" id="IPR014001">
    <property type="entry name" value="Helicase_ATP-bd"/>
</dbReference>
<dbReference type="InterPro" id="IPR011545">
    <property type="entry name" value="DEAD/DEAH_box_helicase_dom"/>
</dbReference>
<dbReference type="GeneTree" id="ENSGT00940000156747"/>
<evidence type="ECO:0000256" key="6">
    <source>
        <dbReference type="ARBA" id="ARBA00022801"/>
    </source>
</evidence>
<evidence type="ECO:0000256" key="10">
    <source>
        <dbReference type="ARBA" id="ARBA00023242"/>
    </source>
</evidence>
<dbReference type="RefSeq" id="XP_022601756.1">
    <property type="nucleotide sequence ID" value="XM_022746035.1"/>
</dbReference>
<dbReference type="Pfam" id="PF00271">
    <property type="entry name" value="Helicase_C"/>
    <property type="match status" value="1"/>
</dbReference>
<keyword evidence="10" id="KW-0539">Nucleus</keyword>
<reference evidence="17" key="1">
    <citation type="submission" date="2025-08" db="UniProtKB">
        <authorList>
            <consortium name="Ensembl"/>
        </authorList>
    </citation>
    <scope>IDENTIFICATION</scope>
</reference>
<dbReference type="FunFam" id="3.40.50.300:FF:000750">
    <property type="entry name" value="Putative ATP-dependent RNA helicase DHX33"/>
    <property type="match status" value="1"/>
</dbReference>
<name>A0A3B4V1Q6_SERDU</name>
<dbReference type="PANTHER" id="PTHR18934:SF118">
    <property type="entry name" value="ATP-DEPENDENT RNA HELICASE DHX33"/>
    <property type="match status" value="1"/>
</dbReference>
<keyword evidence="8" id="KW-0067">ATP-binding</keyword>
<dbReference type="GO" id="GO:0005730">
    <property type="term" value="C:nucleolus"/>
    <property type="evidence" value="ECO:0007669"/>
    <property type="project" value="UniProtKB-SubCell"/>
</dbReference>
<dbReference type="Pfam" id="PF07717">
    <property type="entry name" value="OB_NTP_bind"/>
    <property type="match status" value="1"/>
</dbReference>
<dbReference type="SMART" id="SM00847">
    <property type="entry name" value="HA2"/>
    <property type="match status" value="1"/>
</dbReference>
<evidence type="ECO:0000256" key="8">
    <source>
        <dbReference type="ARBA" id="ARBA00022840"/>
    </source>
</evidence>
<evidence type="ECO:0000256" key="2">
    <source>
        <dbReference type="ARBA" id="ARBA00004604"/>
    </source>
</evidence>
<dbReference type="Pfam" id="PF00270">
    <property type="entry name" value="DEAD"/>
    <property type="match status" value="1"/>
</dbReference>
<reference evidence="17" key="2">
    <citation type="submission" date="2025-09" db="UniProtKB">
        <authorList>
            <consortium name="Ensembl"/>
        </authorList>
    </citation>
    <scope>IDENTIFICATION</scope>
</reference>
<dbReference type="KEGG" id="sdu:111222333"/>
<feature type="domain" description="Helicase C-terminal" evidence="16">
    <location>
        <begin position="244"/>
        <end position="424"/>
    </location>
</feature>
<feature type="domain" description="Helicase ATP-binding" evidence="15">
    <location>
        <begin position="58"/>
        <end position="226"/>
    </location>
</feature>
<evidence type="ECO:0000256" key="4">
    <source>
        <dbReference type="ARBA" id="ARBA00012552"/>
    </source>
</evidence>
<dbReference type="GeneID" id="111222333"/>
<evidence type="ECO:0000259" key="15">
    <source>
        <dbReference type="PROSITE" id="PS51192"/>
    </source>
</evidence>